<comment type="caution">
    <text evidence="1">The sequence shown here is derived from an EMBL/GenBank/DDBJ whole genome shotgun (WGS) entry which is preliminary data.</text>
</comment>
<dbReference type="Proteomes" id="UP000273022">
    <property type="component" value="Unassembled WGS sequence"/>
</dbReference>
<dbReference type="AlphaFoldDB" id="A0A3A6TR17"/>
<organism evidence="1 2">
    <name type="scientific">Parashewanella spongiae</name>
    <dbReference type="NCBI Taxonomy" id="342950"/>
    <lineage>
        <taxon>Bacteria</taxon>
        <taxon>Pseudomonadati</taxon>
        <taxon>Pseudomonadota</taxon>
        <taxon>Gammaproteobacteria</taxon>
        <taxon>Alteromonadales</taxon>
        <taxon>Shewanellaceae</taxon>
        <taxon>Parashewanella</taxon>
    </lineage>
</organism>
<evidence type="ECO:0000313" key="1">
    <source>
        <dbReference type="EMBL" id="RJY18467.1"/>
    </source>
</evidence>
<evidence type="ECO:0000313" key="2">
    <source>
        <dbReference type="Proteomes" id="UP000273022"/>
    </source>
</evidence>
<protein>
    <submittedName>
        <fullName evidence="1">Uncharacterized protein</fullName>
    </submittedName>
</protein>
<sequence>MAVAVTREGTNDPCYQQTNYEKINEIRWVPYPAKLSENNELLLETYTVSDEPPSDLSNNAIETNNSFFVGVGGSFFHFFSRISALFESKKDIEDPKPVYYAAKYTVPEPQIEGKFQLPPEDSELISFLLGREKSDVEHSKGVLQASDLSQIKFVGNLGVNYRANGHEDPECSETDGN</sequence>
<dbReference type="EMBL" id="QYYH01000022">
    <property type="protein sequence ID" value="RJY18467.1"/>
    <property type="molecule type" value="Genomic_DNA"/>
</dbReference>
<keyword evidence="2" id="KW-1185">Reference proteome</keyword>
<reference evidence="1 2" key="1">
    <citation type="submission" date="2018-09" db="EMBL/GenBank/DDBJ databases">
        <title>Phylogeny of the Shewanellaceae, and recommendation for two new genera, Pseudoshewanella and Parashewanella.</title>
        <authorList>
            <person name="Wang G."/>
        </authorList>
    </citation>
    <scope>NUCLEOTIDE SEQUENCE [LARGE SCALE GENOMIC DNA]</scope>
    <source>
        <strain evidence="1 2">KCTC 22492</strain>
    </source>
</reference>
<dbReference type="RefSeq" id="WP_121852627.1">
    <property type="nucleotide sequence ID" value="NZ_CP037952.1"/>
</dbReference>
<name>A0A3A6TR17_9GAMM</name>
<proteinExistence type="predicted"/>
<accession>A0A3A6TR17</accession>
<gene>
    <name evidence="1" type="ORF">D5R81_05380</name>
</gene>